<dbReference type="SUPFAM" id="SSF48113">
    <property type="entry name" value="Heme-dependent peroxidases"/>
    <property type="match status" value="1"/>
</dbReference>
<accession>A0A8H3F9P8</accession>
<dbReference type="OrthoDB" id="823504at2759"/>
<dbReference type="PANTHER" id="PTHR11903">
    <property type="entry name" value="PROSTAGLANDIN G/H SYNTHASE"/>
    <property type="match status" value="1"/>
</dbReference>
<evidence type="ECO:0000313" key="6">
    <source>
        <dbReference type="EMBL" id="CAF9921297.1"/>
    </source>
</evidence>
<name>A0A8H3F9P8_9LECA</name>
<dbReference type="CDD" id="cd09817">
    <property type="entry name" value="linoleate_diol_synthase_like"/>
    <property type="match status" value="1"/>
</dbReference>
<evidence type="ECO:0000256" key="1">
    <source>
        <dbReference type="ARBA" id="ARBA00022723"/>
    </source>
</evidence>
<reference evidence="6" key="1">
    <citation type="submission" date="2021-03" db="EMBL/GenBank/DDBJ databases">
        <authorList>
            <person name="Tagirdzhanova G."/>
        </authorList>
    </citation>
    <scope>NUCLEOTIDE SEQUENCE</scope>
</reference>
<dbReference type="PRINTS" id="PR00457">
    <property type="entry name" value="ANPEROXIDASE"/>
</dbReference>
<protein>
    <submittedName>
        <fullName evidence="6">Uncharacterized protein</fullName>
    </submittedName>
</protein>
<keyword evidence="4 5" id="KW-0408">Iron</keyword>
<keyword evidence="2" id="KW-0223">Dioxygenase</keyword>
<evidence type="ECO:0000256" key="3">
    <source>
        <dbReference type="ARBA" id="ARBA00023002"/>
    </source>
</evidence>
<keyword evidence="3" id="KW-0560">Oxidoreductase</keyword>
<dbReference type="Pfam" id="PF03098">
    <property type="entry name" value="An_peroxidase"/>
    <property type="match status" value="1"/>
</dbReference>
<feature type="binding site" description="axial binding residue" evidence="5">
    <location>
        <position position="445"/>
    </location>
    <ligand>
        <name>heme b</name>
        <dbReference type="ChEBI" id="CHEBI:60344"/>
    </ligand>
    <ligandPart>
        <name>Fe</name>
        <dbReference type="ChEBI" id="CHEBI:18248"/>
    </ligandPart>
</feature>
<dbReference type="PANTHER" id="PTHR11903:SF13">
    <property type="entry name" value="LINOLEATE 10R-LIPOXYGENASE"/>
    <property type="match status" value="1"/>
</dbReference>
<sequence length="1355" mass="153488">MNGHATKRKSRTEIEIEMLNKQLQQSQNYAKFHGDPLLGDKIFAWSSRLDDLRRLLTFKNIPEIATVIRKYLAGKGIDVNAAAHLVGSLPNNSKARASFTEAQVQNKYDKMLHPPLSYLGDAFQFRTVDGRFNSAIHPHLGQANSPYAKTVPSKTHSLGALPDPGDLFDRLMAREENREKSTSGLSAMLVYHATIIIHDIFRTNATDKNISDSSSYLDLSPLYGYTEKMQREIRDDKYKLGLLKPDTFAEDRLLRQPAGVCIMLVMYNRYHNYAATQLRRINENGRFSVPSQYTGPKLAAAAKRLVPLEQQNRKFQQAIDTYTKLHEVDQANGEVGSADYKASAKVLEDLLENVAAATARDKFMKDYDAAWNKLDEDLFQTARLITCGMYIQISIHDYLRALMGFHQFNTDFTLDPRIAMTEHKNVSRGLGNQVTVEFNLLYRFHCAISLKDERYTEQYLREYFGKVDDKTWQPKEMQLPEFLANMQAAGIRDGAKPAVKPWEQEFGLKSQEELNFTRHPITGLFDDQKMINELTHAMDDPIANFGPCNVPRCLKAVEVMGIMQARKWEVGSLNDFREFFGMTRHKTFESITRNVEVQTALRDLYDHPDQVELYPGIFCESNENKNADPGPSGLDSALWAAIFSDAITLVRSDRFYTVDWNTKNLTSWGMAEVTPDDSSIVKSSVFHRLIQRAFPEWFPYDSIRFFHPFYTSQTNAKYAQEQGFAKDFRFTHDPKADPAFDVQNSAPWKPWKPVYLSTYEEIKALLDDQTDNFVHPARLELENLPLKVREILKPGSKHASKHLSSDSDFEDISADLVKCFTDLSLSIIRRESILMNSQKGVYQIDATRDFAIPVTTRYVADFLGFGHLVRSDTNPSAPYSENEIYEHITNCQIFLSYNADETKLLKRRAAFRSSMNFLYELTTQANILEANRWTVVQWARKRLSILFGRNTSNPMTELGFKVAQQILSHERDTGRAAAVLLLVGLDTAYNSVLSFTSVLNNFILRLYDASKGLTVPTQESWLTVQKLAYSGSKDDFESLKRVVLDAQRRCIKLPVIRRAVKPGWIGKGVLPNPIEVLAGQTVICDISKVTFPTPATPDEHDYLAYTSSFTSRFAHYHPKHVAVLGLTTMIKVLAQTKNLRPGHDAQGRLKKVNIDTSYEGYSNFMAPGRMRRIAAQVKASVDNAKDKTKAKEEADKVFTKDVLKPRTDTYLTPEWDEFVPFPTTWKVRFDGFGKSDYGGDNFSDLHKVFDTSTIEQPPWYQPQGPSHTGGSFAIPICVCSVQGQECKCKDEQAKKARETAAAGAKANADQDQDPNKSEWIEVKATHAGPVTAAEGKPLQFTGMNGCSISQTFRTP</sequence>
<keyword evidence="7" id="KW-1185">Reference proteome</keyword>
<dbReference type="InterPro" id="IPR050783">
    <property type="entry name" value="Oxylipin_biosynth_metab"/>
</dbReference>
<dbReference type="GO" id="GO:0006979">
    <property type="term" value="P:response to oxidative stress"/>
    <property type="evidence" value="ECO:0007669"/>
    <property type="project" value="InterPro"/>
</dbReference>
<dbReference type="GO" id="GO:0051213">
    <property type="term" value="F:dioxygenase activity"/>
    <property type="evidence" value="ECO:0007669"/>
    <property type="project" value="UniProtKB-KW"/>
</dbReference>
<evidence type="ECO:0000256" key="2">
    <source>
        <dbReference type="ARBA" id="ARBA00022964"/>
    </source>
</evidence>
<gene>
    <name evidence="6" type="ORF">GOMPHAMPRED_002284</name>
</gene>
<dbReference type="InterPro" id="IPR034812">
    <property type="entry name" value="Ppo-like_N"/>
</dbReference>
<comment type="caution">
    <text evidence="6">The sequence shown here is derived from an EMBL/GenBank/DDBJ whole genome shotgun (WGS) entry which is preliminary data.</text>
</comment>
<evidence type="ECO:0000313" key="7">
    <source>
        <dbReference type="Proteomes" id="UP000664169"/>
    </source>
</evidence>
<dbReference type="InterPro" id="IPR019791">
    <property type="entry name" value="Haem_peroxidase_animal"/>
</dbReference>
<dbReference type="Gene3D" id="1.10.640.10">
    <property type="entry name" value="Haem peroxidase domain superfamily, animal type"/>
    <property type="match status" value="1"/>
</dbReference>
<dbReference type="Proteomes" id="UP000664169">
    <property type="component" value="Unassembled WGS sequence"/>
</dbReference>
<dbReference type="PROSITE" id="PS50292">
    <property type="entry name" value="PEROXIDASE_3"/>
    <property type="match status" value="1"/>
</dbReference>
<organism evidence="6 7">
    <name type="scientific">Gomphillus americanus</name>
    <dbReference type="NCBI Taxonomy" id="1940652"/>
    <lineage>
        <taxon>Eukaryota</taxon>
        <taxon>Fungi</taxon>
        <taxon>Dikarya</taxon>
        <taxon>Ascomycota</taxon>
        <taxon>Pezizomycotina</taxon>
        <taxon>Lecanoromycetes</taxon>
        <taxon>OSLEUM clade</taxon>
        <taxon>Ostropomycetidae</taxon>
        <taxon>Ostropales</taxon>
        <taxon>Graphidaceae</taxon>
        <taxon>Gomphilloideae</taxon>
        <taxon>Gomphillus</taxon>
    </lineage>
</organism>
<dbReference type="InterPro" id="IPR037120">
    <property type="entry name" value="Haem_peroxidase_sf_animal"/>
</dbReference>
<proteinExistence type="predicted"/>
<dbReference type="GO" id="GO:0004601">
    <property type="term" value="F:peroxidase activity"/>
    <property type="evidence" value="ECO:0007669"/>
    <property type="project" value="InterPro"/>
</dbReference>
<evidence type="ECO:0000256" key="5">
    <source>
        <dbReference type="PIRSR" id="PIRSR619791-2"/>
    </source>
</evidence>
<dbReference type="GO" id="GO:0046872">
    <property type="term" value="F:metal ion binding"/>
    <property type="evidence" value="ECO:0007669"/>
    <property type="project" value="UniProtKB-KW"/>
</dbReference>
<dbReference type="InterPro" id="IPR010255">
    <property type="entry name" value="Haem_peroxidase_sf"/>
</dbReference>
<dbReference type="EMBL" id="CAJPDQ010000016">
    <property type="protein sequence ID" value="CAF9921297.1"/>
    <property type="molecule type" value="Genomic_DNA"/>
</dbReference>
<keyword evidence="1 5" id="KW-0479">Metal-binding</keyword>
<keyword evidence="5" id="KW-0349">Heme</keyword>
<dbReference type="GO" id="GO:0020037">
    <property type="term" value="F:heme binding"/>
    <property type="evidence" value="ECO:0007669"/>
    <property type="project" value="InterPro"/>
</dbReference>
<evidence type="ECO:0000256" key="4">
    <source>
        <dbReference type="ARBA" id="ARBA00023004"/>
    </source>
</evidence>
<dbReference type="GO" id="GO:0006631">
    <property type="term" value="P:fatty acid metabolic process"/>
    <property type="evidence" value="ECO:0007669"/>
    <property type="project" value="UniProtKB-ARBA"/>
</dbReference>